<dbReference type="PROSITE" id="PS52045">
    <property type="entry name" value="NEPROSIN_PEP_CD"/>
    <property type="match status" value="1"/>
</dbReference>
<feature type="domain" description="Neprosin PEP catalytic" evidence="1">
    <location>
        <begin position="1"/>
        <end position="259"/>
    </location>
</feature>
<dbReference type="Proteomes" id="UP000092600">
    <property type="component" value="Unassembled WGS sequence"/>
</dbReference>
<accession>A0A199UES7</accession>
<evidence type="ECO:0000259" key="1">
    <source>
        <dbReference type="PROSITE" id="PS52045"/>
    </source>
</evidence>
<dbReference type="AlphaFoldDB" id="A0A199UES7"/>
<evidence type="ECO:0000313" key="2">
    <source>
        <dbReference type="EMBL" id="OAY63221.1"/>
    </source>
</evidence>
<proteinExistence type="predicted"/>
<dbReference type="EMBL" id="LSRQ01008363">
    <property type="protein sequence ID" value="OAY63221.1"/>
    <property type="molecule type" value="Genomic_DNA"/>
</dbReference>
<evidence type="ECO:0000313" key="3">
    <source>
        <dbReference type="Proteomes" id="UP000092600"/>
    </source>
</evidence>
<dbReference type="Pfam" id="PF03080">
    <property type="entry name" value="Neprosin"/>
    <property type="match status" value="1"/>
</dbReference>
<sequence>MEVDQWHKQVGRDASDTVLMVRSANSCLQHSQSNFFSEMRSPWERCSPTNYWGSMDHNKGKHSDGGAPGMVVLHKGGVTGNSVSWKTRIELKQSPTTAVDHLAYNKSWPFTQKINYKDLVDRQQFLNYKDPHTGDWWLYREDLAMPQVIGYWPKSLFTTLADSATLIRWGGFVTYSQKETGPPMGSGHYPDELEQKAAYIKNIELFNSDGKSCDLIDGMQSAYTDARKCYKVSALVDSSKFGLHDGFLFYFGGPPEYCGLCLEPLQYL</sequence>
<dbReference type="PANTHER" id="PTHR31589">
    <property type="entry name" value="PROTEIN, PUTATIVE (DUF239)-RELATED-RELATED"/>
    <property type="match status" value="1"/>
</dbReference>
<comment type="caution">
    <text evidence="2">The sequence shown here is derived from an EMBL/GenBank/DDBJ whole genome shotgun (WGS) entry which is preliminary data.</text>
</comment>
<gene>
    <name evidence="2" type="ORF">ACMD2_20508</name>
</gene>
<organism evidence="2 3">
    <name type="scientific">Ananas comosus</name>
    <name type="common">Pineapple</name>
    <name type="synonym">Ananas ananas</name>
    <dbReference type="NCBI Taxonomy" id="4615"/>
    <lineage>
        <taxon>Eukaryota</taxon>
        <taxon>Viridiplantae</taxon>
        <taxon>Streptophyta</taxon>
        <taxon>Embryophyta</taxon>
        <taxon>Tracheophyta</taxon>
        <taxon>Spermatophyta</taxon>
        <taxon>Magnoliopsida</taxon>
        <taxon>Liliopsida</taxon>
        <taxon>Poales</taxon>
        <taxon>Bromeliaceae</taxon>
        <taxon>Bromelioideae</taxon>
        <taxon>Ananas</taxon>
    </lineage>
</organism>
<reference evidence="2 3" key="1">
    <citation type="journal article" date="2016" name="DNA Res.">
        <title>The draft genome of MD-2 pineapple using hybrid error correction of long reads.</title>
        <authorList>
            <person name="Redwan R.M."/>
            <person name="Saidin A."/>
            <person name="Kumar S.V."/>
        </authorList>
    </citation>
    <scope>NUCLEOTIDE SEQUENCE [LARGE SCALE GENOMIC DNA]</scope>
    <source>
        <strain evidence="3">cv. MD2</strain>
        <tissue evidence="2">Leaf</tissue>
    </source>
</reference>
<dbReference type="STRING" id="4615.A0A199UES7"/>
<name>A0A199UES7_ANACO</name>
<feature type="non-terminal residue" evidence="2">
    <location>
        <position position="268"/>
    </location>
</feature>
<dbReference type="PANTHER" id="PTHR31589:SF223">
    <property type="entry name" value="PROTEIN, PUTATIVE (DUF239)-RELATED"/>
    <property type="match status" value="1"/>
</dbReference>
<dbReference type="InterPro" id="IPR004314">
    <property type="entry name" value="Neprosin"/>
</dbReference>
<protein>
    <recommendedName>
        <fullName evidence="1">Neprosin PEP catalytic domain-containing protein</fullName>
    </recommendedName>
</protein>
<dbReference type="InterPro" id="IPR053168">
    <property type="entry name" value="Glutamic_endopeptidase"/>
</dbReference>